<dbReference type="Proteomes" id="UP001197770">
    <property type="component" value="Unassembled WGS sequence"/>
</dbReference>
<gene>
    <name evidence="1" type="ORF">LLW17_01330</name>
</gene>
<proteinExistence type="predicted"/>
<keyword evidence="2" id="KW-1185">Reference proteome</keyword>
<name>A0ABS8GNJ9_9FLAO</name>
<organism evidence="1 2">
    <name type="scientific">Leeuwenhoekiella parthenopeia</name>
    <dbReference type="NCBI Taxonomy" id="2890320"/>
    <lineage>
        <taxon>Bacteria</taxon>
        <taxon>Pseudomonadati</taxon>
        <taxon>Bacteroidota</taxon>
        <taxon>Flavobacteriia</taxon>
        <taxon>Flavobacteriales</taxon>
        <taxon>Flavobacteriaceae</taxon>
        <taxon>Leeuwenhoekiella</taxon>
    </lineage>
</organism>
<protein>
    <submittedName>
        <fullName evidence="1">Uncharacterized protein</fullName>
    </submittedName>
</protein>
<comment type="caution">
    <text evidence="1">The sequence shown here is derived from an EMBL/GenBank/DDBJ whole genome shotgun (WGS) entry which is preliminary data.</text>
</comment>
<sequence>MALQTAALKQNIIELLEEMSTRDENSIEDFAEALSGHIEAYVKSATVVYTSGLTAPNGAVTGTFNGELK</sequence>
<dbReference type="EMBL" id="JAJGMW010000002">
    <property type="protein sequence ID" value="MCC4211346.1"/>
    <property type="molecule type" value="Genomic_DNA"/>
</dbReference>
<accession>A0ABS8GNJ9</accession>
<dbReference type="RefSeq" id="WP_228228467.1">
    <property type="nucleotide sequence ID" value="NZ_JAJGMW010000002.1"/>
</dbReference>
<reference evidence="1 2" key="1">
    <citation type="submission" date="2021-11" db="EMBL/GenBank/DDBJ databases">
        <title>Seasonal and diel survey of microbial diversity of the Tyrrhenian coast.</title>
        <authorList>
            <person name="Gattoni G."/>
            <person name="Corral P."/>
        </authorList>
    </citation>
    <scope>NUCLEOTIDE SEQUENCE [LARGE SCALE GENOMIC DNA]</scope>
    <source>
        <strain evidence="1 2">Mr9</strain>
    </source>
</reference>
<evidence type="ECO:0000313" key="2">
    <source>
        <dbReference type="Proteomes" id="UP001197770"/>
    </source>
</evidence>
<evidence type="ECO:0000313" key="1">
    <source>
        <dbReference type="EMBL" id="MCC4211346.1"/>
    </source>
</evidence>